<sequence>MITLYYNDKLKITKLKFQNSNKMDESNDHIFNSRSIETIIKSAIKDKVKISDEANKLTGYFLELLVVECVHRMAKQAALDEKDTSSAIVRFYLTILEQKNRSQKEREKERNKYLYVQYVLTKLSGTSLQSSSGITFGQSSNIDVGQSYTGLAVVKPGLPPRTPPPNVPQPPPRPPGMNIGTYLGP</sequence>
<dbReference type="InterPro" id="IPR018552">
    <property type="entry name" value="CENP-X"/>
</dbReference>
<feature type="region of interest" description="Disordered" evidence="5">
    <location>
        <begin position="153"/>
        <end position="185"/>
    </location>
</feature>
<reference evidence="6 7" key="1">
    <citation type="journal article" date="2011" name="Genome Res.">
        <title>Phylogeny-wide analysis of social amoeba genomes highlights ancient origins for complex intercellular communication.</title>
        <authorList>
            <person name="Heidel A.J."/>
            <person name="Lawal H.M."/>
            <person name="Felder M."/>
            <person name="Schilde C."/>
            <person name="Helps N.R."/>
            <person name="Tunggal B."/>
            <person name="Rivero F."/>
            <person name="John U."/>
            <person name="Schleicher M."/>
            <person name="Eichinger L."/>
            <person name="Platzer M."/>
            <person name="Noegel A.A."/>
            <person name="Schaap P."/>
            <person name="Gloeckner G."/>
        </authorList>
    </citation>
    <scope>NUCLEOTIDE SEQUENCE [LARGE SCALE GENOMIC DNA]</scope>
    <source>
        <strain evidence="7">ATCC 26659 / Pp 5 / PN500</strain>
    </source>
</reference>
<dbReference type="AlphaFoldDB" id="D3BC48"/>
<dbReference type="EMBL" id="ADBJ01000026">
    <property type="protein sequence ID" value="EFA81231.1"/>
    <property type="molecule type" value="Genomic_DNA"/>
</dbReference>
<evidence type="ECO:0000256" key="3">
    <source>
        <dbReference type="ARBA" id="ARBA00023125"/>
    </source>
</evidence>
<dbReference type="GO" id="GO:0003677">
    <property type="term" value="F:DNA binding"/>
    <property type="evidence" value="ECO:0007669"/>
    <property type="project" value="UniProtKB-KW"/>
</dbReference>
<gene>
    <name evidence="6" type="ORF">PPL_06070</name>
</gene>
<dbReference type="Proteomes" id="UP000001396">
    <property type="component" value="Unassembled WGS sequence"/>
</dbReference>
<organism evidence="6 7">
    <name type="scientific">Heterostelium pallidum (strain ATCC 26659 / Pp 5 / PN500)</name>
    <name type="common">Cellular slime mold</name>
    <name type="synonym">Polysphondylium pallidum</name>
    <dbReference type="NCBI Taxonomy" id="670386"/>
    <lineage>
        <taxon>Eukaryota</taxon>
        <taxon>Amoebozoa</taxon>
        <taxon>Evosea</taxon>
        <taxon>Eumycetozoa</taxon>
        <taxon>Dictyostelia</taxon>
        <taxon>Acytosteliales</taxon>
        <taxon>Acytosteliaceae</taxon>
        <taxon>Heterostelium</taxon>
    </lineage>
</organism>
<keyword evidence="3" id="KW-0238">DNA-binding</keyword>
<feature type="compositionally biased region" description="Pro residues" evidence="5">
    <location>
        <begin position="157"/>
        <end position="175"/>
    </location>
</feature>
<comment type="similarity">
    <text evidence="1">Belongs to the CENP-X/MHF2 family.</text>
</comment>
<keyword evidence="7" id="KW-1185">Reference proteome</keyword>
<proteinExistence type="inferred from homology"/>
<dbReference type="InParanoid" id="D3BC48"/>
<protein>
    <submittedName>
        <fullName evidence="6">Uncharacterized protein</fullName>
    </submittedName>
</protein>
<name>D3BC48_HETP5</name>
<accession>D3BC48</accession>
<evidence type="ECO:0000256" key="1">
    <source>
        <dbReference type="ARBA" id="ARBA00009359"/>
    </source>
</evidence>
<dbReference type="Pfam" id="PF09415">
    <property type="entry name" value="CENP-X"/>
    <property type="match status" value="1"/>
</dbReference>
<dbReference type="GO" id="GO:0006281">
    <property type="term" value="P:DNA repair"/>
    <property type="evidence" value="ECO:0007669"/>
    <property type="project" value="UniProtKB-KW"/>
</dbReference>
<dbReference type="RefSeq" id="XP_020433349.1">
    <property type="nucleotide sequence ID" value="XM_020576937.1"/>
</dbReference>
<evidence type="ECO:0000256" key="5">
    <source>
        <dbReference type="SAM" id="MobiDB-lite"/>
    </source>
</evidence>
<dbReference type="GO" id="GO:0051382">
    <property type="term" value="P:kinetochore assembly"/>
    <property type="evidence" value="ECO:0007669"/>
    <property type="project" value="InterPro"/>
</dbReference>
<evidence type="ECO:0000313" key="6">
    <source>
        <dbReference type="EMBL" id="EFA81231.1"/>
    </source>
</evidence>
<keyword evidence="4" id="KW-0234">DNA repair</keyword>
<evidence type="ECO:0000313" key="7">
    <source>
        <dbReference type="Proteomes" id="UP000001396"/>
    </source>
</evidence>
<evidence type="ECO:0000256" key="4">
    <source>
        <dbReference type="ARBA" id="ARBA00023204"/>
    </source>
</evidence>
<evidence type="ECO:0000256" key="2">
    <source>
        <dbReference type="ARBA" id="ARBA00022763"/>
    </source>
</evidence>
<dbReference type="CDD" id="cd22921">
    <property type="entry name" value="HFD_CENP-X"/>
    <property type="match status" value="1"/>
</dbReference>
<dbReference type="GeneID" id="31361554"/>
<comment type="caution">
    <text evidence="6">The sequence shown here is derived from an EMBL/GenBank/DDBJ whole genome shotgun (WGS) entry which is preliminary data.</text>
</comment>
<keyword evidence="2" id="KW-0227">DNA damage</keyword>